<sequence length="498" mass="56530">MATEKTIIERSPFLEKEKHDDSSLKLANHADHGEPINQLITRKWRPLIRVLCCSLLPLTLLILSRNNLRHNHLYYLPEIFNERKVFRQPDFGSLEIPQKKIMPDRCPAVVTSRSDQFGFDFTEDDVAANRWQFLDFSPAESRKSLRGEITVDRGISSQLHDMEVIVITRSSDEDDLTNVQFNKSDFMLNMNYTYESSDVCTEVHIQILLRPSNKRFLERFDIRTNILDINYEPSLGWEINNLFTHTSHGEIFLDSRYPFEAPLITHNVSMSSIDGMVLGFFTPDEHLELHNEAGGIEVLLCPRLSDGILFDPKSISITTVSGRIRVGLLHDFWYSKPYTHQTKIESISGNISAHVPHGLYTNISTMSGTLETMIRTWGAASPNTTNGIYTTSRGDSSVTLCSPSDASSDRDYNPLTNTISTHEVTEGKLWVGYPLTWWGSMEGKIEQGKLTFNGHNLESVTLREGYVEATKGKADSQMKAHITTGALYIYLGLFESYC</sequence>
<dbReference type="EMBL" id="CAOQHR010000007">
    <property type="protein sequence ID" value="CAI6336867.1"/>
    <property type="molecule type" value="Genomic_DNA"/>
</dbReference>
<dbReference type="OrthoDB" id="3539644at2759"/>
<dbReference type="AlphaFoldDB" id="A0A9W4UKU2"/>
<keyword evidence="2" id="KW-1185">Reference proteome</keyword>
<reference evidence="1" key="1">
    <citation type="submission" date="2023-01" db="EMBL/GenBank/DDBJ databases">
        <authorList>
            <person name="Van Ghelder C."/>
            <person name="Rancurel C."/>
        </authorList>
    </citation>
    <scope>NUCLEOTIDE SEQUENCE</scope>
    <source>
        <strain evidence="1">CNCM I-4278</strain>
    </source>
</reference>
<proteinExistence type="predicted"/>
<name>A0A9W4UKU2_9PLEO</name>
<evidence type="ECO:0000313" key="2">
    <source>
        <dbReference type="Proteomes" id="UP001152607"/>
    </source>
</evidence>
<protein>
    <submittedName>
        <fullName evidence="1">Uncharacterized protein</fullName>
    </submittedName>
</protein>
<comment type="caution">
    <text evidence="1">The sequence shown here is derived from an EMBL/GenBank/DDBJ whole genome shotgun (WGS) entry which is preliminary data.</text>
</comment>
<organism evidence="1 2">
    <name type="scientific">Periconia digitata</name>
    <dbReference type="NCBI Taxonomy" id="1303443"/>
    <lineage>
        <taxon>Eukaryota</taxon>
        <taxon>Fungi</taxon>
        <taxon>Dikarya</taxon>
        <taxon>Ascomycota</taxon>
        <taxon>Pezizomycotina</taxon>
        <taxon>Dothideomycetes</taxon>
        <taxon>Pleosporomycetidae</taxon>
        <taxon>Pleosporales</taxon>
        <taxon>Massarineae</taxon>
        <taxon>Periconiaceae</taxon>
        <taxon>Periconia</taxon>
    </lineage>
</organism>
<dbReference type="Proteomes" id="UP001152607">
    <property type="component" value="Unassembled WGS sequence"/>
</dbReference>
<accession>A0A9W4UKU2</accession>
<evidence type="ECO:0000313" key="1">
    <source>
        <dbReference type="EMBL" id="CAI6336867.1"/>
    </source>
</evidence>
<gene>
    <name evidence="1" type="ORF">PDIGIT_LOCUS9973</name>
</gene>